<evidence type="ECO:0000313" key="2">
    <source>
        <dbReference type="EMBL" id="KIL47603.1"/>
    </source>
</evidence>
<reference evidence="2 3" key="1">
    <citation type="submission" date="2015-01" db="EMBL/GenBank/DDBJ databases">
        <title>Jeotgalibacillus campisalis genome sequencing.</title>
        <authorList>
            <person name="Goh K.M."/>
            <person name="Chan K.-G."/>
            <person name="Yaakop A.S."/>
            <person name="Ee R."/>
            <person name="Gan H.M."/>
            <person name="Chan C.S."/>
        </authorList>
    </citation>
    <scope>NUCLEOTIDE SEQUENCE [LARGE SCALE GENOMIC DNA]</scope>
    <source>
        <strain evidence="2 3">SF-57</strain>
    </source>
</reference>
<dbReference type="AlphaFoldDB" id="A0A0C2VUC1"/>
<dbReference type="Pfam" id="PF23648">
    <property type="entry name" value="DUF7147"/>
    <property type="match status" value="1"/>
</dbReference>
<dbReference type="RefSeq" id="WP_041057259.1">
    <property type="nucleotide sequence ID" value="NZ_JXRR01000014.1"/>
</dbReference>
<dbReference type="PATRIC" id="fig|220754.4.peg.1789"/>
<evidence type="ECO:0000259" key="1">
    <source>
        <dbReference type="Pfam" id="PF23648"/>
    </source>
</evidence>
<protein>
    <recommendedName>
        <fullName evidence="1">DUF7147 domain-containing protein</fullName>
    </recommendedName>
</protein>
<accession>A0A0C2VUC1</accession>
<dbReference type="InterPro" id="IPR055571">
    <property type="entry name" value="DUF7147"/>
</dbReference>
<dbReference type="Proteomes" id="UP000031972">
    <property type="component" value="Unassembled WGS sequence"/>
</dbReference>
<organism evidence="2 3">
    <name type="scientific">Jeotgalibacillus campisalis</name>
    <dbReference type="NCBI Taxonomy" id="220754"/>
    <lineage>
        <taxon>Bacteria</taxon>
        <taxon>Bacillati</taxon>
        <taxon>Bacillota</taxon>
        <taxon>Bacilli</taxon>
        <taxon>Bacillales</taxon>
        <taxon>Caryophanaceae</taxon>
        <taxon>Jeotgalibacillus</taxon>
    </lineage>
</organism>
<name>A0A0C2VUC1_9BACL</name>
<dbReference type="OrthoDB" id="2427086at2"/>
<gene>
    <name evidence="2" type="ORF">KR50_17700</name>
</gene>
<proteinExistence type="predicted"/>
<sequence>MIQRFIELGEGYSDLYEFLEIVKANSHRIERILALHTNSKEKSKTSVVAVMKKTDPGNFQALYICREGIPNPTHTPNKRFELVKSSAAEFGHSFIELEVQPSSRFAEKELFFHYLIGILRMNRYISPLS</sequence>
<evidence type="ECO:0000313" key="3">
    <source>
        <dbReference type="Proteomes" id="UP000031972"/>
    </source>
</evidence>
<comment type="caution">
    <text evidence="2">The sequence shown here is derived from an EMBL/GenBank/DDBJ whole genome shotgun (WGS) entry which is preliminary data.</text>
</comment>
<feature type="domain" description="DUF7147" evidence="1">
    <location>
        <begin position="1"/>
        <end position="125"/>
    </location>
</feature>
<dbReference type="EMBL" id="JXRR01000014">
    <property type="protein sequence ID" value="KIL47603.1"/>
    <property type="molecule type" value="Genomic_DNA"/>
</dbReference>
<keyword evidence="3" id="KW-1185">Reference proteome</keyword>